<keyword evidence="4" id="KW-1185">Reference proteome</keyword>
<dbReference type="InterPro" id="IPR045886">
    <property type="entry name" value="ThiF/MoeB/HesA"/>
</dbReference>
<dbReference type="GO" id="GO:0005829">
    <property type="term" value="C:cytosol"/>
    <property type="evidence" value="ECO:0007669"/>
    <property type="project" value="TreeGrafter"/>
</dbReference>
<organism evidence="3 4">
    <name type="scientific">Dendrosporobacter quercicolus</name>
    <dbReference type="NCBI Taxonomy" id="146817"/>
    <lineage>
        <taxon>Bacteria</taxon>
        <taxon>Bacillati</taxon>
        <taxon>Bacillota</taxon>
        <taxon>Negativicutes</taxon>
        <taxon>Selenomonadales</taxon>
        <taxon>Sporomusaceae</taxon>
        <taxon>Dendrosporobacter</taxon>
    </lineage>
</organism>
<dbReference type="SUPFAM" id="SSF69572">
    <property type="entry name" value="Activating enzymes of the ubiquitin-like proteins"/>
    <property type="match status" value="1"/>
</dbReference>
<dbReference type="GO" id="GO:0016779">
    <property type="term" value="F:nucleotidyltransferase activity"/>
    <property type="evidence" value="ECO:0007669"/>
    <property type="project" value="UniProtKB-KW"/>
</dbReference>
<keyword evidence="3" id="KW-0548">Nucleotidyltransferase</keyword>
<evidence type="ECO:0000256" key="1">
    <source>
        <dbReference type="ARBA" id="ARBA00009919"/>
    </source>
</evidence>
<dbReference type="GO" id="GO:0004792">
    <property type="term" value="F:thiosulfate-cyanide sulfurtransferase activity"/>
    <property type="evidence" value="ECO:0007669"/>
    <property type="project" value="TreeGrafter"/>
</dbReference>
<sequence length="339" mass="36910">MTMFEERYSRQAIFPGIGPTGQEKLAHSRVAILGVGALGSVIANNLARAGVGYLQLIDRDFVELSNLQRQCIFTESDVQAGLPKAIAAARYLQSVNSGIELEPVISDLNAGNVELLLSGVDLVVDGTDNFETRFILNDACVKHAIPWIHGAVLGSYGLTMNIIPGKTPCYRCLMPNIPETPGETCSSAGVLNMITGIIACYQSAEAVKILLDSPAIRTEALFIDVWTHSMQGRTLPVNAECPTCVRHEYSYLTARQATYTTALCGQNAVQVVPGTAKQINFADLAERLQPLGRLEYNRFTLRFAAGEVEMTLFTDGRAIIKNIDNENKAKALYAEYFGL</sequence>
<comment type="similarity">
    <text evidence="1">Belongs to the HesA/MoeB/ThiF family.</text>
</comment>
<dbReference type="GO" id="GO:0008146">
    <property type="term" value="F:sulfotransferase activity"/>
    <property type="evidence" value="ECO:0007669"/>
    <property type="project" value="TreeGrafter"/>
</dbReference>
<evidence type="ECO:0000259" key="2">
    <source>
        <dbReference type="Pfam" id="PF00899"/>
    </source>
</evidence>
<dbReference type="AlphaFoldDB" id="A0A1G9S2J7"/>
<dbReference type="Pfam" id="PF00899">
    <property type="entry name" value="ThiF"/>
    <property type="match status" value="1"/>
</dbReference>
<dbReference type="InterPro" id="IPR000594">
    <property type="entry name" value="ThiF_NAD_FAD-bd"/>
</dbReference>
<dbReference type="EMBL" id="FNHB01000003">
    <property type="protein sequence ID" value="SDM29691.1"/>
    <property type="molecule type" value="Genomic_DNA"/>
</dbReference>
<dbReference type="Proteomes" id="UP000214880">
    <property type="component" value="Unassembled WGS sequence"/>
</dbReference>
<feature type="domain" description="THIF-type NAD/FAD binding fold" evidence="2">
    <location>
        <begin position="8"/>
        <end position="242"/>
    </location>
</feature>
<proteinExistence type="inferred from homology"/>
<gene>
    <name evidence="3" type="ORF">SAMN04488502_103187</name>
</gene>
<dbReference type="PANTHER" id="PTHR10953">
    <property type="entry name" value="UBIQUITIN-ACTIVATING ENZYME E1"/>
    <property type="match status" value="1"/>
</dbReference>
<name>A0A1G9S2J7_9FIRM</name>
<dbReference type="Gene3D" id="3.40.50.720">
    <property type="entry name" value="NAD(P)-binding Rossmann-like Domain"/>
    <property type="match status" value="1"/>
</dbReference>
<dbReference type="PANTHER" id="PTHR10953:SF102">
    <property type="entry name" value="ADENYLYLTRANSFERASE AND SULFURTRANSFERASE MOCS3"/>
    <property type="match status" value="1"/>
</dbReference>
<dbReference type="RefSeq" id="WP_092071718.1">
    <property type="nucleotide sequence ID" value="NZ_FNHB01000003.1"/>
</dbReference>
<dbReference type="FunFam" id="3.40.50.720:FF:000080">
    <property type="entry name" value="Thiazole biosynthesis adenylyltransferase ThiF"/>
    <property type="match status" value="1"/>
</dbReference>
<evidence type="ECO:0000313" key="3">
    <source>
        <dbReference type="EMBL" id="SDM29691.1"/>
    </source>
</evidence>
<reference evidence="3 4" key="1">
    <citation type="submission" date="2016-10" db="EMBL/GenBank/DDBJ databases">
        <authorList>
            <person name="de Groot N.N."/>
        </authorList>
    </citation>
    <scope>NUCLEOTIDE SEQUENCE [LARGE SCALE GENOMIC DNA]</scope>
    <source>
        <strain evidence="3 4">DSM 1736</strain>
    </source>
</reference>
<dbReference type="STRING" id="146817.SAMN04488502_103187"/>
<dbReference type="InterPro" id="IPR035985">
    <property type="entry name" value="Ubiquitin-activating_enz"/>
</dbReference>
<dbReference type="GO" id="GO:0008641">
    <property type="term" value="F:ubiquitin-like modifier activating enzyme activity"/>
    <property type="evidence" value="ECO:0007669"/>
    <property type="project" value="InterPro"/>
</dbReference>
<dbReference type="OrthoDB" id="9804286at2"/>
<keyword evidence="3" id="KW-0808">Transferase</keyword>
<protein>
    <submittedName>
        <fullName evidence="3">Adenylyltransferase and sulfurtransferase</fullName>
    </submittedName>
</protein>
<evidence type="ECO:0000313" key="4">
    <source>
        <dbReference type="Proteomes" id="UP000214880"/>
    </source>
</evidence>
<accession>A0A1G9S2J7</accession>
<dbReference type="CDD" id="cd00757">
    <property type="entry name" value="ThiF_MoeB_HesA_family"/>
    <property type="match status" value="1"/>
</dbReference>